<dbReference type="Gene3D" id="3.40.50.150">
    <property type="entry name" value="Vaccinia Virus protein VP39"/>
    <property type="match status" value="1"/>
</dbReference>
<evidence type="ECO:0000256" key="3">
    <source>
        <dbReference type="ARBA" id="ARBA00022679"/>
    </source>
</evidence>
<evidence type="ECO:0000256" key="4">
    <source>
        <dbReference type="ARBA" id="ARBA00022691"/>
    </source>
</evidence>
<evidence type="ECO:0000256" key="2">
    <source>
        <dbReference type="ARBA" id="ARBA00022603"/>
    </source>
</evidence>
<reference evidence="9 10" key="1">
    <citation type="submission" date="2017-11" db="EMBL/GenBank/DDBJ databases">
        <title>Genome sequencing of Prevotella intermedia KCOM 1949.</title>
        <authorList>
            <person name="Kook J.-K."/>
            <person name="Park S.-N."/>
            <person name="Lim Y.K."/>
        </authorList>
    </citation>
    <scope>NUCLEOTIDE SEQUENCE [LARGE SCALE GENOMIC DNA]</scope>
    <source>
        <strain evidence="9 10">KCOM 1949</strain>
    </source>
</reference>
<evidence type="ECO:0000313" key="9">
    <source>
        <dbReference type="EMBL" id="ATV32199.1"/>
    </source>
</evidence>
<keyword evidence="3" id="KW-0808">Transferase</keyword>
<evidence type="ECO:0000259" key="8">
    <source>
        <dbReference type="Pfam" id="PF07669"/>
    </source>
</evidence>
<proteinExistence type="predicted"/>
<dbReference type="Pfam" id="PF07669">
    <property type="entry name" value="Eco57I"/>
    <property type="match status" value="1"/>
</dbReference>
<name>A0A2D3LNS3_PREIN</name>
<dbReference type="SUPFAM" id="SSF53335">
    <property type="entry name" value="S-adenosyl-L-methionine-dependent methyltransferases"/>
    <property type="match status" value="1"/>
</dbReference>
<comment type="catalytic activity">
    <reaction evidence="7">
        <text>a 2'-deoxyadenosine in DNA + S-adenosyl-L-methionine = an N(6)-methyl-2'-deoxyadenosine in DNA + S-adenosyl-L-homocysteine + H(+)</text>
        <dbReference type="Rhea" id="RHEA:15197"/>
        <dbReference type="Rhea" id="RHEA-COMP:12418"/>
        <dbReference type="Rhea" id="RHEA-COMP:12419"/>
        <dbReference type="ChEBI" id="CHEBI:15378"/>
        <dbReference type="ChEBI" id="CHEBI:57856"/>
        <dbReference type="ChEBI" id="CHEBI:59789"/>
        <dbReference type="ChEBI" id="CHEBI:90615"/>
        <dbReference type="ChEBI" id="CHEBI:90616"/>
        <dbReference type="EC" id="2.1.1.72"/>
    </reaction>
</comment>
<dbReference type="GO" id="GO:0009307">
    <property type="term" value="P:DNA restriction-modification system"/>
    <property type="evidence" value="ECO:0007669"/>
    <property type="project" value="UniProtKB-KW"/>
</dbReference>
<evidence type="ECO:0000313" key="10">
    <source>
        <dbReference type="Proteomes" id="UP000230742"/>
    </source>
</evidence>
<dbReference type="GO" id="GO:0009007">
    <property type="term" value="F:site-specific DNA-methyltransferase (adenine-specific) activity"/>
    <property type="evidence" value="ECO:0007669"/>
    <property type="project" value="UniProtKB-EC"/>
</dbReference>
<dbReference type="GO" id="GO:0003677">
    <property type="term" value="F:DNA binding"/>
    <property type="evidence" value="ECO:0007669"/>
    <property type="project" value="UniProtKB-KW"/>
</dbReference>
<dbReference type="AlphaFoldDB" id="A0A2D3LNS3"/>
<dbReference type="RefSeq" id="WP_100014995.1">
    <property type="nucleotide sequence ID" value="NZ_CP024728.1"/>
</dbReference>
<dbReference type="InterPro" id="IPR011639">
    <property type="entry name" value="MethylTrfase_TaqI-like_dom"/>
</dbReference>
<dbReference type="SUPFAM" id="SSF116734">
    <property type="entry name" value="DNA methylase specificity domain"/>
    <property type="match status" value="1"/>
</dbReference>
<keyword evidence="2 9" id="KW-0489">Methyltransferase</keyword>
<evidence type="ECO:0000256" key="1">
    <source>
        <dbReference type="ARBA" id="ARBA00011900"/>
    </source>
</evidence>
<keyword evidence="4" id="KW-0949">S-adenosyl-L-methionine</keyword>
<dbReference type="Proteomes" id="UP000230742">
    <property type="component" value="Chromosome 2"/>
</dbReference>
<dbReference type="EC" id="2.1.1.72" evidence="1"/>
<evidence type="ECO:0000256" key="6">
    <source>
        <dbReference type="ARBA" id="ARBA00023125"/>
    </source>
</evidence>
<keyword evidence="6" id="KW-0238">DNA-binding</keyword>
<dbReference type="EMBL" id="CP024728">
    <property type="protein sequence ID" value="ATV32199.1"/>
    <property type="molecule type" value="Genomic_DNA"/>
</dbReference>
<dbReference type="GO" id="GO:0032259">
    <property type="term" value="P:methylation"/>
    <property type="evidence" value="ECO:0007669"/>
    <property type="project" value="UniProtKB-KW"/>
</dbReference>
<protein>
    <recommendedName>
        <fullName evidence="1">site-specific DNA-methyltransferase (adenine-specific)</fullName>
        <ecNumber evidence="1">2.1.1.72</ecNumber>
    </recommendedName>
</protein>
<dbReference type="PANTHER" id="PTHR33841:SF1">
    <property type="entry name" value="DNA METHYLTRANSFERASE A"/>
    <property type="match status" value="1"/>
</dbReference>
<organism evidence="9 10">
    <name type="scientific">Prevotella intermedia</name>
    <dbReference type="NCBI Taxonomy" id="28131"/>
    <lineage>
        <taxon>Bacteria</taxon>
        <taxon>Pseudomonadati</taxon>
        <taxon>Bacteroidota</taxon>
        <taxon>Bacteroidia</taxon>
        <taxon>Bacteroidales</taxon>
        <taxon>Prevotellaceae</taxon>
        <taxon>Prevotella</taxon>
    </lineage>
</organism>
<dbReference type="Gene3D" id="3.90.220.20">
    <property type="entry name" value="DNA methylase specificity domains"/>
    <property type="match status" value="1"/>
</dbReference>
<feature type="domain" description="Type II methyltransferase M.TaqI-like" evidence="8">
    <location>
        <begin position="15"/>
        <end position="120"/>
    </location>
</feature>
<dbReference type="PANTHER" id="PTHR33841">
    <property type="entry name" value="DNA METHYLTRANSFERASE YEEA-RELATED"/>
    <property type="match status" value="1"/>
</dbReference>
<evidence type="ECO:0000256" key="7">
    <source>
        <dbReference type="ARBA" id="ARBA00047942"/>
    </source>
</evidence>
<dbReference type="InterPro" id="IPR050953">
    <property type="entry name" value="N4_N6_ade-DNA_methylase"/>
</dbReference>
<keyword evidence="5" id="KW-0680">Restriction system</keyword>
<dbReference type="InterPro" id="IPR044946">
    <property type="entry name" value="Restrct_endonuc_typeI_TRD_sf"/>
</dbReference>
<accession>A0A2D3LNS3</accession>
<dbReference type="InterPro" id="IPR029063">
    <property type="entry name" value="SAM-dependent_MTases_sf"/>
</dbReference>
<gene>
    <name evidence="9" type="ORF">CTM46_12100</name>
</gene>
<evidence type="ECO:0000256" key="5">
    <source>
        <dbReference type="ARBA" id="ARBA00022747"/>
    </source>
</evidence>
<sequence>MASIIDFCVWLRRPSKEGGFDITIGNPPYISAPTQIASPELNEQRQRIIGCKKYKSLNEKWDLFVPFIELGLQLLCPNGVFSMIVPYPLTNQKYGKKLRKMIIEEYRLLEIADLNGTKIFENATVSNCIPFIQNSSPKGELRITQIYADKTFRKVLNKSPETLKQDENKYVWNLTSEKRDGNRYTDMNILGDFCYISKGMVLNADEKIAKGEFRKDDLISETYNEIHSRKYIEAKDIDKYRVKRVRYLEWNTERCPDNLSRPTFRELYDCPKLIMNCLGTINATIDVEEHFLHNHSIYCAILWKDLKGVNNKSISSSIKKFCKYTRPEMEALSNKVDLLYLSGVLNSSMAGKLLADQRGGDYHIYPEHIRNLPIPIATSKQQEEIAQLVRIIMEKIHDGQDCETEQQKVNQIVSTLYI</sequence>
<dbReference type="PRINTS" id="PR00507">
    <property type="entry name" value="N12N6MTFRASE"/>
</dbReference>